<dbReference type="RefSeq" id="WP_248956687.1">
    <property type="nucleotide sequence ID" value="NZ_JAKIKU010000012.1"/>
</dbReference>
<protein>
    <recommendedName>
        <fullName evidence="1">diguanylate cyclase</fullName>
        <ecNumber evidence="1">2.7.7.65</ecNumber>
    </recommendedName>
</protein>
<dbReference type="PANTHER" id="PTHR45138">
    <property type="entry name" value="REGULATORY COMPONENTS OF SENSORY TRANSDUCTION SYSTEM"/>
    <property type="match status" value="1"/>
</dbReference>
<reference evidence="4 5" key="1">
    <citation type="submission" date="2022-01" db="EMBL/GenBank/DDBJ databases">
        <title>Whole genome-based taxonomy of the Shewanellaceae.</title>
        <authorList>
            <person name="Martin-Rodriguez A.J."/>
        </authorList>
    </citation>
    <scope>NUCLEOTIDE SEQUENCE [LARGE SCALE GENOMIC DNA]</scope>
    <source>
        <strain evidence="4 5">DSM 24955</strain>
    </source>
</reference>
<dbReference type="EMBL" id="JAKIKU010000012">
    <property type="protein sequence ID" value="MCL1047254.1"/>
    <property type="molecule type" value="Genomic_DNA"/>
</dbReference>
<dbReference type="Pfam" id="PF00990">
    <property type="entry name" value="GGDEF"/>
    <property type="match status" value="1"/>
</dbReference>
<dbReference type="InterPro" id="IPR000160">
    <property type="entry name" value="GGDEF_dom"/>
</dbReference>
<accession>A0ABT0KU04</accession>
<evidence type="ECO:0000256" key="2">
    <source>
        <dbReference type="SAM" id="Phobius"/>
    </source>
</evidence>
<dbReference type="EC" id="2.7.7.65" evidence="1"/>
<dbReference type="SUPFAM" id="SSF55073">
    <property type="entry name" value="Nucleotide cyclase"/>
    <property type="match status" value="1"/>
</dbReference>
<dbReference type="NCBIfam" id="TIGR00254">
    <property type="entry name" value="GGDEF"/>
    <property type="match status" value="1"/>
</dbReference>
<dbReference type="SMART" id="SM00267">
    <property type="entry name" value="GGDEF"/>
    <property type="match status" value="1"/>
</dbReference>
<keyword evidence="2" id="KW-0812">Transmembrane</keyword>
<dbReference type="InterPro" id="IPR043128">
    <property type="entry name" value="Rev_trsase/Diguanyl_cyclase"/>
</dbReference>
<organism evidence="4 5">
    <name type="scientific">Shewanella electrodiphila</name>
    <dbReference type="NCBI Taxonomy" id="934143"/>
    <lineage>
        <taxon>Bacteria</taxon>
        <taxon>Pseudomonadati</taxon>
        <taxon>Pseudomonadota</taxon>
        <taxon>Gammaproteobacteria</taxon>
        <taxon>Alteromonadales</taxon>
        <taxon>Shewanellaceae</taxon>
        <taxon>Shewanella</taxon>
    </lineage>
</organism>
<feature type="domain" description="GGDEF" evidence="3">
    <location>
        <begin position="258"/>
        <end position="390"/>
    </location>
</feature>
<evidence type="ECO:0000256" key="1">
    <source>
        <dbReference type="ARBA" id="ARBA00012528"/>
    </source>
</evidence>
<evidence type="ECO:0000259" key="3">
    <source>
        <dbReference type="PROSITE" id="PS50887"/>
    </source>
</evidence>
<feature type="transmembrane region" description="Helical" evidence="2">
    <location>
        <begin position="150"/>
        <end position="178"/>
    </location>
</feature>
<feature type="transmembrane region" description="Helical" evidence="2">
    <location>
        <begin position="6"/>
        <end position="30"/>
    </location>
</feature>
<dbReference type="Proteomes" id="UP001202134">
    <property type="component" value="Unassembled WGS sequence"/>
</dbReference>
<feature type="transmembrane region" description="Helical" evidence="2">
    <location>
        <begin position="65"/>
        <end position="84"/>
    </location>
</feature>
<dbReference type="PANTHER" id="PTHR45138:SF24">
    <property type="entry name" value="DIGUANYLATE CYCLASE DGCC-RELATED"/>
    <property type="match status" value="1"/>
</dbReference>
<keyword evidence="2" id="KW-1133">Transmembrane helix</keyword>
<gene>
    <name evidence="4" type="ORF">L2737_18295</name>
</gene>
<name>A0ABT0KU04_9GAMM</name>
<feature type="transmembrane region" description="Helical" evidence="2">
    <location>
        <begin position="42"/>
        <end position="59"/>
    </location>
</feature>
<evidence type="ECO:0000313" key="4">
    <source>
        <dbReference type="EMBL" id="MCL1047254.1"/>
    </source>
</evidence>
<comment type="caution">
    <text evidence="4">The sequence shown here is derived from an EMBL/GenBank/DDBJ whole genome shotgun (WGS) entry which is preliminary data.</text>
</comment>
<keyword evidence="2" id="KW-0472">Membrane</keyword>
<keyword evidence="5" id="KW-1185">Reference proteome</keyword>
<dbReference type="InterPro" id="IPR029787">
    <property type="entry name" value="Nucleotide_cyclase"/>
</dbReference>
<sequence>MIETSSSLILIQVICILCFAGTIAWTVMVIPMRVAPSASWRFALANFCVLLGMLLYTQRTHEPSYLHWLVADNIILVGFCFLRWGAQRLYHLKSSHQFDITLVLVSIGSMLLAKPQNSSSAYLMIILSLAAAVCFFMLAKDHYVAFKKNFTAFATYWLVIPILIIGIMFLARACILILYPEKVATYAAFNTEESVPILWVYIVLILLVNILIIGNTINRLVVKIMTLANKDTLTGLWNRNALQSKLALEHARWLRDKVSYSVILIDLDHFKQINDVHGHTAGDEVLKIAAKQLNSITREIDYLCRYGGEEFVLILPLTSEQKALCVAKKLQLALAKVNFEWQGTPIAIEASIGFSTINESLPAEALLQLADKAMYEAKASGRNCIKSANPALNDKF</sequence>
<feature type="transmembrane region" description="Helical" evidence="2">
    <location>
        <begin position="96"/>
        <end position="113"/>
    </location>
</feature>
<feature type="transmembrane region" description="Helical" evidence="2">
    <location>
        <begin position="198"/>
        <end position="217"/>
    </location>
</feature>
<dbReference type="InterPro" id="IPR050469">
    <property type="entry name" value="Diguanylate_Cyclase"/>
</dbReference>
<feature type="transmembrane region" description="Helical" evidence="2">
    <location>
        <begin position="119"/>
        <end position="138"/>
    </location>
</feature>
<dbReference type="PROSITE" id="PS50887">
    <property type="entry name" value="GGDEF"/>
    <property type="match status" value="1"/>
</dbReference>
<dbReference type="Gene3D" id="3.30.70.270">
    <property type="match status" value="1"/>
</dbReference>
<dbReference type="CDD" id="cd01949">
    <property type="entry name" value="GGDEF"/>
    <property type="match status" value="1"/>
</dbReference>
<evidence type="ECO:0000313" key="5">
    <source>
        <dbReference type="Proteomes" id="UP001202134"/>
    </source>
</evidence>
<proteinExistence type="predicted"/>